<proteinExistence type="predicted"/>
<name>A0A1J5S7T5_9ZZZZ</name>
<sequence>MMDPAETKPPPPTREPPHPGHLSGQVSAHTPSALALSERARADAWKLIGLAVAVLSLGLAYLTIRAGRTSERVFVIDPTGNLVAGPLERMSESRSFFHLTALYATNAALQRSSEGFDLYELLGLYFTPRAVQRLEDDWERSRDDVRQRNLQQKPVVESIGEPIRGGDRRIVEVRGRLVSAGAYAGQSFYDELPYRLVLTFKKNPDIARAGAYPWICEDFTLELREGGR</sequence>
<organism evidence="3">
    <name type="scientific">mine drainage metagenome</name>
    <dbReference type="NCBI Taxonomy" id="410659"/>
    <lineage>
        <taxon>unclassified sequences</taxon>
        <taxon>metagenomes</taxon>
        <taxon>ecological metagenomes</taxon>
    </lineage>
</organism>
<dbReference type="AlphaFoldDB" id="A0A1J5S7T5"/>
<feature type="transmembrane region" description="Helical" evidence="2">
    <location>
        <begin position="44"/>
        <end position="64"/>
    </location>
</feature>
<evidence type="ECO:0000256" key="2">
    <source>
        <dbReference type="SAM" id="Phobius"/>
    </source>
</evidence>
<gene>
    <name evidence="3" type="ORF">GALL_135670</name>
</gene>
<evidence type="ECO:0000256" key="1">
    <source>
        <dbReference type="SAM" id="MobiDB-lite"/>
    </source>
</evidence>
<dbReference type="EMBL" id="MLJW01000058">
    <property type="protein sequence ID" value="OIR04367.1"/>
    <property type="molecule type" value="Genomic_DNA"/>
</dbReference>
<keyword evidence="2" id="KW-0472">Membrane</keyword>
<comment type="caution">
    <text evidence="3">The sequence shown here is derived from an EMBL/GenBank/DDBJ whole genome shotgun (WGS) entry which is preliminary data.</text>
</comment>
<feature type="region of interest" description="Disordered" evidence="1">
    <location>
        <begin position="1"/>
        <end position="28"/>
    </location>
</feature>
<protein>
    <submittedName>
        <fullName evidence="3">Uncharacterized protein</fullName>
    </submittedName>
</protein>
<reference evidence="3" key="1">
    <citation type="submission" date="2016-10" db="EMBL/GenBank/DDBJ databases">
        <title>Sequence of Gallionella enrichment culture.</title>
        <authorList>
            <person name="Poehlein A."/>
            <person name="Muehling M."/>
            <person name="Daniel R."/>
        </authorList>
    </citation>
    <scope>NUCLEOTIDE SEQUENCE</scope>
</reference>
<keyword evidence="2" id="KW-0812">Transmembrane</keyword>
<keyword evidence="2" id="KW-1133">Transmembrane helix</keyword>
<evidence type="ECO:0000313" key="3">
    <source>
        <dbReference type="EMBL" id="OIR04367.1"/>
    </source>
</evidence>
<accession>A0A1J5S7T5</accession>